<accession>A0A9P6QA71</accession>
<dbReference type="OrthoDB" id="2444682at2759"/>
<comment type="caution">
    <text evidence="2">The sequence shown here is derived from an EMBL/GenBank/DDBJ whole genome shotgun (WGS) entry which is preliminary data.</text>
</comment>
<dbReference type="Proteomes" id="UP000726737">
    <property type="component" value="Unassembled WGS sequence"/>
</dbReference>
<keyword evidence="3" id="KW-1185">Reference proteome</keyword>
<gene>
    <name evidence="2" type="ORF">BG011_000902</name>
</gene>
<feature type="region of interest" description="Disordered" evidence="1">
    <location>
        <begin position="156"/>
        <end position="175"/>
    </location>
</feature>
<dbReference type="EMBL" id="JAAAJA010000121">
    <property type="protein sequence ID" value="KAG0261564.1"/>
    <property type="molecule type" value="Genomic_DNA"/>
</dbReference>
<reference evidence="2" key="1">
    <citation type="journal article" date="2020" name="Fungal Divers.">
        <title>Resolving the Mortierellaceae phylogeny through synthesis of multi-gene phylogenetics and phylogenomics.</title>
        <authorList>
            <person name="Vandepol N."/>
            <person name="Liber J."/>
            <person name="Desiro A."/>
            <person name="Na H."/>
            <person name="Kennedy M."/>
            <person name="Barry K."/>
            <person name="Grigoriev I.V."/>
            <person name="Miller A.N."/>
            <person name="O'Donnell K."/>
            <person name="Stajich J.E."/>
            <person name="Bonito G."/>
        </authorList>
    </citation>
    <scope>NUCLEOTIDE SEQUENCE</scope>
    <source>
        <strain evidence="2">KOD948</strain>
    </source>
</reference>
<evidence type="ECO:0000313" key="3">
    <source>
        <dbReference type="Proteomes" id="UP000726737"/>
    </source>
</evidence>
<evidence type="ECO:0000313" key="2">
    <source>
        <dbReference type="EMBL" id="KAG0261564.1"/>
    </source>
</evidence>
<evidence type="ECO:0000256" key="1">
    <source>
        <dbReference type="SAM" id="MobiDB-lite"/>
    </source>
</evidence>
<proteinExistence type="predicted"/>
<name>A0A9P6QA71_9FUNG</name>
<organism evidence="2 3">
    <name type="scientific">Mortierella polycephala</name>
    <dbReference type="NCBI Taxonomy" id="41804"/>
    <lineage>
        <taxon>Eukaryota</taxon>
        <taxon>Fungi</taxon>
        <taxon>Fungi incertae sedis</taxon>
        <taxon>Mucoromycota</taxon>
        <taxon>Mortierellomycotina</taxon>
        <taxon>Mortierellomycetes</taxon>
        <taxon>Mortierellales</taxon>
        <taxon>Mortierellaceae</taxon>
        <taxon>Mortierella</taxon>
    </lineage>
</organism>
<protein>
    <submittedName>
        <fullName evidence="2">Uncharacterized protein</fullName>
    </submittedName>
</protein>
<sequence length="175" mass="19769">MQYPNRFVFATHSTERVKIFDMQKAIENTILKSTSFQTKALNELTEEFSVSAAEIMLLCKRKADPEEEEEEDSRTTASISSKNRVVTGVFKRARRKASKNSNALRMAFTFIKEIRRLSVVRNKTLRLQALTQFALIRQMTEVNNKAASFLSAAGVSPLVPSAKPKPPRRSSRIAS</sequence>
<dbReference type="AlphaFoldDB" id="A0A9P6QA71"/>
<feature type="compositionally biased region" description="Basic residues" evidence="1">
    <location>
        <begin position="165"/>
        <end position="175"/>
    </location>
</feature>